<dbReference type="GO" id="GO:0003677">
    <property type="term" value="F:DNA binding"/>
    <property type="evidence" value="ECO:0007669"/>
    <property type="project" value="InterPro"/>
</dbReference>
<feature type="domain" description="Response regulatory" evidence="3">
    <location>
        <begin position="3"/>
        <end position="115"/>
    </location>
</feature>
<evidence type="ECO:0000256" key="1">
    <source>
        <dbReference type="ARBA" id="ARBA00023012"/>
    </source>
</evidence>
<dbReference type="Gene3D" id="2.40.50.1020">
    <property type="entry name" value="LytTr DNA-binding domain"/>
    <property type="match status" value="1"/>
</dbReference>
<organism evidence="5 6">
    <name type="scientific">Aliikangiella coralliicola</name>
    <dbReference type="NCBI Taxonomy" id="2592383"/>
    <lineage>
        <taxon>Bacteria</taxon>
        <taxon>Pseudomonadati</taxon>
        <taxon>Pseudomonadota</taxon>
        <taxon>Gammaproteobacteria</taxon>
        <taxon>Oceanospirillales</taxon>
        <taxon>Pleioneaceae</taxon>
        <taxon>Aliikangiella</taxon>
    </lineage>
</organism>
<dbReference type="PROSITE" id="PS50930">
    <property type="entry name" value="HTH_LYTTR"/>
    <property type="match status" value="1"/>
</dbReference>
<dbReference type="PANTHER" id="PTHR37299">
    <property type="entry name" value="TRANSCRIPTIONAL REGULATOR-RELATED"/>
    <property type="match status" value="1"/>
</dbReference>
<protein>
    <submittedName>
        <fullName evidence="5">Response regulator transcription factor</fullName>
    </submittedName>
</protein>
<dbReference type="Proteomes" id="UP000315439">
    <property type="component" value="Unassembled WGS sequence"/>
</dbReference>
<reference evidence="5 6" key="1">
    <citation type="submission" date="2019-07" db="EMBL/GenBank/DDBJ databases">
        <title>Draft genome for Aliikangiella sp. M105.</title>
        <authorList>
            <person name="Wang G."/>
        </authorList>
    </citation>
    <scope>NUCLEOTIDE SEQUENCE [LARGE SCALE GENOMIC DNA]</scope>
    <source>
        <strain evidence="5 6">M105</strain>
    </source>
</reference>
<feature type="domain" description="HTH LytTR-type" evidence="4">
    <location>
        <begin position="143"/>
        <end position="248"/>
    </location>
</feature>
<proteinExistence type="predicted"/>
<dbReference type="SUPFAM" id="SSF52172">
    <property type="entry name" value="CheY-like"/>
    <property type="match status" value="1"/>
</dbReference>
<comment type="caution">
    <text evidence="5">The sequence shown here is derived from an EMBL/GenBank/DDBJ whole genome shotgun (WGS) entry which is preliminary data.</text>
</comment>
<dbReference type="InterPro" id="IPR001789">
    <property type="entry name" value="Sig_transdc_resp-reg_receiver"/>
</dbReference>
<dbReference type="PROSITE" id="PS50110">
    <property type="entry name" value="RESPONSE_REGULATORY"/>
    <property type="match status" value="1"/>
</dbReference>
<dbReference type="SMART" id="SM00850">
    <property type="entry name" value="LytTR"/>
    <property type="match status" value="1"/>
</dbReference>
<name>A0A545U8X2_9GAMM</name>
<evidence type="ECO:0000256" key="2">
    <source>
        <dbReference type="PROSITE-ProRule" id="PRU00169"/>
    </source>
</evidence>
<dbReference type="GO" id="GO:0000156">
    <property type="term" value="F:phosphorelay response regulator activity"/>
    <property type="evidence" value="ECO:0007669"/>
    <property type="project" value="InterPro"/>
</dbReference>
<dbReference type="EMBL" id="VIKS01000011">
    <property type="protein sequence ID" value="TQV85908.1"/>
    <property type="molecule type" value="Genomic_DNA"/>
</dbReference>
<accession>A0A545U8X2</accession>
<dbReference type="OrthoDB" id="236568at2"/>
<keyword evidence="2" id="KW-0597">Phosphoprotein</keyword>
<evidence type="ECO:0000313" key="6">
    <source>
        <dbReference type="Proteomes" id="UP000315439"/>
    </source>
</evidence>
<dbReference type="Pfam" id="PF00072">
    <property type="entry name" value="Response_reg"/>
    <property type="match status" value="1"/>
</dbReference>
<dbReference type="RefSeq" id="WP_142932827.1">
    <property type="nucleotide sequence ID" value="NZ_ML660167.1"/>
</dbReference>
<evidence type="ECO:0000259" key="3">
    <source>
        <dbReference type="PROSITE" id="PS50110"/>
    </source>
</evidence>
<dbReference type="InterPro" id="IPR046947">
    <property type="entry name" value="LytR-like"/>
</dbReference>
<dbReference type="PANTHER" id="PTHR37299:SF1">
    <property type="entry name" value="STAGE 0 SPORULATION PROTEIN A HOMOLOG"/>
    <property type="match status" value="1"/>
</dbReference>
<dbReference type="Pfam" id="PF04397">
    <property type="entry name" value="LytTR"/>
    <property type="match status" value="1"/>
</dbReference>
<keyword evidence="1" id="KW-0902">Two-component regulatory system</keyword>
<keyword evidence="6" id="KW-1185">Reference proteome</keyword>
<dbReference type="AlphaFoldDB" id="A0A545U8X2"/>
<evidence type="ECO:0000313" key="5">
    <source>
        <dbReference type="EMBL" id="TQV85908.1"/>
    </source>
</evidence>
<evidence type="ECO:0000259" key="4">
    <source>
        <dbReference type="PROSITE" id="PS50930"/>
    </source>
</evidence>
<dbReference type="Gene3D" id="3.40.50.2300">
    <property type="match status" value="1"/>
</dbReference>
<dbReference type="InterPro" id="IPR011006">
    <property type="entry name" value="CheY-like_superfamily"/>
</dbReference>
<dbReference type="SMART" id="SM00448">
    <property type="entry name" value="REC"/>
    <property type="match status" value="1"/>
</dbReference>
<gene>
    <name evidence="5" type="ORF">FLL46_18470</name>
</gene>
<sequence length="248" mass="28072">MVKILIAEDESILRNSLARKLSNYWSDSKIVAQAENGIDALDSLNRLKPDVAFLDIRMGGLTGIQVVQQATHHCHIVFVTAFDQYAIEAFEKGAIDYLLKPVTDARLIECIKRIQSRLSEIPADLQSLLAQFTSSGKIYLKHLKIQIGTKLWVVPTSEVISIQASGRYVKIVTGKREGLIRIPLKKLLENLDPDVFWQIHRSTVININYLRHVKNADGEQMEAIMRELSKSLQVSKGFSQQFRSTKIE</sequence>
<dbReference type="InterPro" id="IPR007492">
    <property type="entry name" value="LytTR_DNA-bd_dom"/>
</dbReference>
<feature type="modified residue" description="4-aspartylphosphate" evidence="2">
    <location>
        <position position="55"/>
    </location>
</feature>